<keyword evidence="3" id="KW-0378">Hydrolase</keyword>
<comment type="caution">
    <text evidence="3">The sequence shown here is derived from an EMBL/GenBank/DDBJ whole genome shotgun (WGS) entry which is preliminary data.</text>
</comment>
<dbReference type="Proteomes" id="UP000289238">
    <property type="component" value="Unassembled WGS sequence"/>
</dbReference>
<feature type="domain" description="CAAX prenyl protease 2/Lysostaphin resistance protein A-like" evidence="2">
    <location>
        <begin position="72"/>
        <end position="188"/>
    </location>
</feature>
<sequence>MGLRSRISVINGFIKHPDDIVFSISNWEKLKYLIAAIAYDFGIAFIFIIIMNALSPVLEPYENLLNAESYTIWVSIFIICIFTPFLEETIFRLPLKYERNFLFRGISYLLKKDLSIFWIKNLRIIVYIFAATFGFVHLGNYTNTDFIFYVLAPIIVGSQLFAGMIFSFLRLKLGFLWAVFGHFSHNFILIMLAFLFFHNVERDLVDNEQVRIKTTGIAFTVERNPSFSCDTLQNGNLLCLRAENISLQSIIDTLYPNQLLIIRDNDQLDLDLFSKTAEGYSKKEFIEVLKENYTFKKAADTSSSH</sequence>
<keyword evidence="1" id="KW-0472">Membrane</keyword>
<dbReference type="GO" id="GO:0006508">
    <property type="term" value="P:proteolysis"/>
    <property type="evidence" value="ECO:0007669"/>
    <property type="project" value="UniProtKB-KW"/>
</dbReference>
<keyword evidence="1" id="KW-0812">Transmembrane</keyword>
<keyword evidence="4" id="KW-1185">Reference proteome</keyword>
<dbReference type="OrthoDB" id="1443714at2"/>
<feature type="transmembrane region" description="Helical" evidence="1">
    <location>
        <begin position="70"/>
        <end position="86"/>
    </location>
</feature>
<dbReference type="GO" id="GO:0004175">
    <property type="term" value="F:endopeptidase activity"/>
    <property type="evidence" value="ECO:0007669"/>
    <property type="project" value="UniProtKB-ARBA"/>
</dbReference>
<evidence type="ECO:0000259" key="2">
    <source>
        <dbReference type="Pfam" id="PF02517"/>
    </source>
</evidence>
<dbReference type="GO" id="GO:0080120">
    <property type="term" value="P:CAAX-box protein maturation"/>
    <property type="evidence" value="ECO:0007669"/>
    <property type="project" value="UniProtKB-ARBA"/>
</dbReference>
<feature type="transmembrane region" description="Helical" evidence="1">
    <location>
        <begin position="32"/>
        <end position="50"/>
    </location>
</feature>
<evidence type="ECO:0000256" key="1">
    <source>
        <dbReference type="SAM" id="Phobius"/>
    </source>
</evidence>
<dbReference type="RefSeq" id="WP_128757143.1">
    <property type="nucleotide sequence ID" value="NZ_QOVM01000002.1"/>
</dbReference>
<feature type="transmembrane region" description="Helical" evidence="1">
    <location>
        <begin position="175"/>
        <end position="197"/>
    </location>
</feature>
<feature type="transmembrane region" description="Helical" evidence="1">
    <location>
        <begin position="121"/>
        <end position="140"/>
    </location>
</feature>
<dbReference type="InterPro" id="IPR003675">
    <property type="entry name" value="Rce1/LyrA-like_dom"/>
</dbReference>
<dbReference type="AlphaFoldDB" id="A0A4Q0PAP6"/>
<accession>A0A4Q0PAP6</accession>
<keyword evidence="1" id="KW-1133">Transmembrane helix</keyword>
<keyword evidence="3" id="KW-0645">Protease</keyword>
<gene>
    <name evidence="3" type="ORF">DSM00_1246</name>
</gene>
<organism evidence="3 4">
    <name type="scientific">Leeuwenhoekiella aequorea</name>
    <dbReference type="NCBI Taxonomy" id="283736"/>
    <lineage>
        <taxon>Bacteria</taxon>
        <taxon>Pseudomonadati</taxon>
        <taxon>Bacteroidota</taxon>
        <taxon>Flavobacteriia</taxon>
        <taxon>Flavobacteriales</taxon>
        <taxon>Flavobacteriaceae</taxon>
        <taxon>Leeuwenhoekiella</taxon>
    </lineage>
</organism>
<dbReference type="Pfam" id="PF02517">
    <property type="entry name" value="Rce1-like"/>
    <property type="match status" value="1"/>
</dbReference>
<name>A0A4Q0PAP6_9FLAO</name>
<reference evidence="3 4" key="1">
    <citation type="submission" date="2018-07" db="EMBL/GenBank/DDBJ databases">
        <title>Leeuwenhoekiella genomics.</title>
        <authorList>
            <person name="Tahon G."/>
            <person name="Willems A."/>
        </authorList>
    </citation>
    <scope>NUCLEOTIDE SEQUENCE [LARGE SCALE GENOMIC DNA]</scope>
    <source>
        <strain evidence="3 4">LMG 22550</strain>
    </source>
</reference>
<feature type="transmembrane region" description="Helical" evidence="1">
    <location>
        <begin position="146"/>
        <end position="168"/>
    </location>
</feature>
<protein>
    <submittedName>
        <fullName evidence="3">CAAX prenyl protease-like protein</fullName>
    </submittedName>
</protein>
<dbReference type="EMBL" id="QOVM01000002">
    <property type="protein sequence ID" value="RXG23631.1"/>
    <property type="molecule type" value="Genomic_DNA"/>
</dbReference>
<evidence type="ECO:0000313" key="4">
    <source>
        <dbReference type="Proteomes" id="UP000289238"/>
    </source>
</evidence>
<proteinExistence type="predicted"/>
<evidence type="ECO:0000313" key="3">
    <source>
        <dbReference type="EMBL" id="RXG23631.1"/>
    </source>
</evidence>